<evidence type="ECO:0000256" key="3">
    <source>
        <dbReference type="ARBA" id="ARBA00023125"/>
    </source>
</evidence>
<dbReference type="SUPFAM" id="SSF53850">
    <property type="entry name" value="Periplasmic binding protein-like II"/>
    <property type="match status" value="1"/>
</dbReference>
<dbReference type="InterPro" id="IPR000847">
    <property type="entry name" value="LysR_HTH_N"/>
</dbReference>
<evidence type="ECO:0000256" key="4">
    <source>
        <dbReference type="ARBA" id="ARBA00023163"/>
    </source>
</evidence>
<name>A0A380K9I2_9STRE</name>
<keyword evidence="2" id="KW-0805">Transcription regulation</keyword>
<dbReference type="Gene3D" id="1.10.10.10">
    <property type="entry name" value="Winged helix-like DNA-binding domain superfamily/Winged helix DNA-binding domain"/>
    <property type="match status" value="1"/>
</dbReference>
<dbReference type="GO" id="GO:0003677">
    <property type="term" value="F:DNA binding"/>
    <property type="evidence" value="ECO:0007669"/>
    <property type="project" value="UniProtKB-KW"/>
</dbReference>
<protein>
    <submittedName>
        <fullName evidence="6">LysR family transcriptional regulator</fullName>
    </submittedName>
</protein>
<accession>A0A380K9I2</accession>
<proteinExistence type="inferred from homology"/>
<dbReference type="Pfam" id="PF03466">
    <property type="entry name" value="LysR_substrate"/>
    <property type="match status" value="1"/>
</dbReference>
<gene>
    <name evidence="6" type="primary">mleR</name>
    <name evidence="6" type="ORF">NCTC12224_01157</name>
</gene>
<dbReference type="InterPro" id="IPR005119">
    <property type="entry name" value="LysR_subst-bd"/>
</dbReference>
<organism evidence="6 7">
    <name type="scientific">Streptococcus hyointestinalis</name>
    <dbReference type="NCBI Taxonomy" id="1337"/>
    <lineage>
        <taxon>Bacteria</taxon>
        <taxon>Bacillati</taxon>
        <taxon>Bacillota</taxon>
        <taxon>Bacilli</taxon>
        <taxon>Lactobacillales</taxon>
        <taxon>Streptococcaceae</taxon>
        <taxon>Streptococcus</taxon>
    </lineage>
</organism>
<dbReference type="PROSITE" id="PS50931">
    <property type="entry name" value="HTH_LYSR"/>
    <property type="match status" value="1"/>
</dbReference>
<dbReference type="InterPro" id="IPR050950">
    <property type="entry name" value="HTH-type_LysR_regulators"/>
</dbReference>
<dbReference type="SUPFAM" id="SSF46785">
    <property type="entry name" value="Winged helix' DNA-binding domain"/>
    <property type="match status" value="1"/>
</dbReference>
<dbReference type="Proteomes" id="UP000254924">
    <property type="component" value="Unassembled WGS sequence"/>
</dbReference>
<evidence type="ECO:0000313" key="7">
    <source>
        <dbReference type="Proteomes" id="UP000254924"/>
    </source>
</evidence>
<comment type="similarity">
    <text evidence="1">Belongs to the LysR transcriptional regulatory family.</text>
</comment>
<dbReference type="GeneID" id="78356492"/>
<evidence type="ECO:0000256" key="1">
    <source>
        <dbReference type="ARBA" id="ARBA00009437"/>
    </source>
</evidence>
<dbReference type="PANTHER" id="PTHR30419">
    <property type="entry name" value="HTH-TYPE TRANSCRIPTIONAL REGULATOR YBHD"/>
    <property type="match status" value="1"/>
</dbReference>
<evidence type="ECO:0000259" key="5">
    <source>
        <dbReference type="PROSITE" id="PS50931"/>
    </source>
</evidence>
<dbReference type="EMBL" id="UHFN01000007">
    <property type="protein sequence ID" value="SUN60786.1"/>
    <property type="molecule type" value="Genomic_DNA"/>
</dbReference>
<dbReference type="InterPro" id="IPR036390">
    <property type="entry name" value="WH_DNA-bd_sf"/>
</dbReference>
<dbReference type="GO" id="GO:0003700">
    <property type="term" value="F:DNA-binding transcription factor activity"/>
    <property type="evidence" value="ECO:0007669"/>
    <property type="project" value="InterPro"/>
</dbReference>
<dbReference type="PANTHER" id="PTHR30419:SF28">
    <property type="entry name" value="HTH-TYPE TRANSCRIPTIONAL REGULATOR BSDA"/>
    <property type="match status" value="1"/>
</dbReference>
<evidence type="ECO:0000313" key="6">
    <source>
        <dbReference type="EMBL" id="SUN60786.1"/>
    </source>
</evidence>
<dbReference type="AlphaFoldDB" id="A0A380K9I2"/>
<keyword evidence="3" id="KW-0238">DNA-binding</keyword>
<dbReference type="RefSeq" id="WP_115268950.1">
    <property type="nucleotide sequence ID" value="NZ_JBNPNB010000043.1"/>
</dbReference>
<dbReference type="Gene3D" id="3.40.190.290">
    <property type="match status" value="1"/>
</dbReference>
<dbReference type="OrthoDB" id="9803735at2"/>
<reference evidence="6 7" key="1">
    <citation type="submission" date="2018-06" db="EMBL/GenBank/DDBJ databases">
        <authorList>
            <consortium name="Pathogen Informatics"/>
            <person name="Doyle S."/>
        </authorList>
    </citation>
    <scope>NUCLEOTIDE SEQUENCE [LARGE SCALE GENOMIC DNA]</scope>
    <source>
        <strain evidence="6 7">NCTC12224</strain>
    </source>
</reference>
<feature type="domain" description="HTH lysR-type" evidence="5">
    <location>
        <begin position="1"/>
        <end position="60"/>
    </location>
</feature>
<evidence type="ECO:0000256" key="2">
    <source>
        <dbReference type="ARBA" id="ARBA00023015"/>
    </source>
</evidence>
<keyword evidence="4" id="KW-0804">Transcription</keyword>
<dbReference type="GO" id="GO:0005829">
    <property type="term" value="C:cytosol"/>
    <property type="evidence" value="ECO:0007669"/>
    <property type="project" value="TreeGrafter"/>
</dbReference>
<dbReference type="Pfam" id="PF00126">
    <property type="entry name" value="HTH_1"/>
    <property type="match status" value="1"/>
</dbReference>
<sequence length="302" mass="34797">MNTRDLEYFHKLAELASFTMVAEFFGVSQPTITYAVKRLEEAYHCDLVIKDRSHRSVTLTAEGEILDNHIKTILMELEVAKKTIERSAHHEIRVGLPPIIRAKLLASLIDMGESVDFMTAFSLTPVSGSSTLLQYLLDGDLDFSLLGSLQPLGHPKLEIAEIYKRPFYIFVSKKHPLATKSKISFKEVLDEPFIMLNEGHIHFDAFNQLNTRYNNEAQVLFKFEDPLVIGQMVRENLGITFLTDFVLFSQMEGLVKIPLVEEEQFEFHVSYAYSKDYRPPKSIRRFMTILDQLKKEEKQQTD</sequence>
<keyword evidence="7" id="KW-1185">Reference proteome</keyword>
<dbReference type="InterPro" id="IPR036388">
    <property type="entry name" value="WH-like_DNA-bd_sf"/>
</dbReference>